<dbReference type="PANTHER" id="PTHR30473">
    <property type="entry name" value="PROTEIN PHOH"/>
    <property type="match status" value="1"/>
</dbReference>
<accession>A0AAE3IKU1</accession>
<gene>
    <name evidence="8" type="ORF">OCV57_10365</name>
</gene>
<keyword evidence="4" id="KW-0547">Nucleotide-binding</keyword>
<organism evidence="8 9">
    <name type="scientific">Hominimerdicola aceti</name>
    <dbReference type="NCBI Taxonomy" id="2981726"/>
    <lineage>
        <taxon>Bacteria</taxon>
        <taxon>Bacillati</taxon>
        <taxon>Bacillota</taxon>
        <taxon>Clostridia</taxon>
        <taxon>Eubacteriales</taxon>
        <taxon>Oscillospiraceae</taxon>
        <taxon>Hominimerdicola</taxon>
    </lineage>
</organism>
<comment type="caution">
    <text evidence="8">The sequence shown here is derived from an EMBL/GenBank/DDBJ whole genome shotgun (WGS) entry which is preliminary data.</text>
</comment>
<dbReference type="GO" id="GO:0005829">
    <property type="term" value="C:cytosol"/>
    <property type="evidence" value="ECO:0007669"/>
    <property type="project" value="TreeGrafter"/>
</dbReference>
<dbReference type="Pfam" id="PF02562">
    <property type="entry name" value="PhoH"/>
    <property type="match status" value="1"/>
</dbReference>
<evidence type="ECO:0000313" key="8">
    <source>
        <dbReference type="EMBL" id="MCU6706322.1"/>
    </source>
</evidence>
<proteinExistence type="inferred from homology"/>
<dbReference type="EMBL" id="JAOQJZ010000010">
    <property type="protein sequence ID" value="MCU6706322.1"/>
    <property type="molecule type" value="Genomic_DNA"/>
</dbReference>
<evidence type="ECO:0000256" key="3">
    <source>
        <dbReference type="ARBA" id="ARBA00022490"/>
    </source>
</evidence>
<feature type="domain" description="PhoH-like protein" evidence="7">
    <location>
        <begin position="109"/>
        <end position="312"/>
    </location>
</feature>
<comment type="similarity">
    <text evidence="2">Belongs to the PhoH family.</text>
</comment>
<name>A0AAE3IKU1_9FIRM</name>
<sequence length="319" mass="35756">MAEKLISVDRMETVLSLFGNYDENVNLIQKEYNVVILGRGDDIKITGDEENVFNASEAINSLIALINKGEAITEQTIRYVFTLVREGKQYEIKHMSDDGVCVTVSGKLVKPKTLGQKRYVEAIRKKTIVMGIGPAGTGKTYLAVAMAVKAFKAHEVEKIILTRPAVEAGEKLGFLPGDLQCKVDPYLRPLYDALFEMLGPDTFAKQQERGCIEVAPLAYMRGRTLDDSFIILDEAQNTTHEQMKMFLTRLGFNSKIVITGDITQIDLPDQRKSGLIQAMNVLKGIDDISINRFTDKDVVRHKLVQDIILAYEKYNKKGM</sequence>
<evidence type="ECO:0000313" key="9">
    <source>
        <dbReference type="Proteomes" id="UP001208131"/>
    </source>
</evidence>
<dbReference type="GO" id="GO:0005524">
    <property type="term" value="F:ATP binding"/>
    <property type="evidence" value="ECO:0007669"/>
    <property type="project" value="UniProtKB-KW"/>
</dbReference>
<evidence type="ECO:0000256" key="5">
    <source>
        <dbReference type="ARBA" id="ARBA00022840"/>
    </source>
</evidence>
<reference evidence="8 9" key="1">
    <citation type="journal article" date="2021" name="ISME Commun">
        <title>Automated analysis of genomic sequences facilitates high-throughput and comprehensive description of bacteria.</title>
        <authorList>
            <person name="Hitch T.C.A."/>
        </authorList>
    </citation>
    <scope>NUCLEOTIDE SEQUENCE [LARGE SCALE GENOMIC DNA]</scope>
    <source>
        <strain evidence="8 9">Sanger_31</strain>
    </source>
</reference>
<dbReference type="PANTHER" id="PTHR30473:SF1">
    <property type="entry name" value="PHOH-LIKE PROTEIN"/>
    <property type="match status" value="1"/>
</dbReference>
<protein>
    <recommendedName>
        <fullName evidence="6">PhoH-like protein</fullName>
    </recommendedName>
</protein>
<dbReference type="InterPro" id="IPR003714">
    <property type="entry name" value="PhoH"/>
</dbReference>
<dbReference type="InterPro" id="IPR051451">
    <property type="entry name" value="PhoH2-like"/>
</dbReference>
<keyword evidence="3" id="KW-0963">Cytoplasm</keyword>
<evidence type="ECO:0000256" key="6">
    <source>
        <dbReference type="ARBA" id="ARBA00039970"/>
    </source>
</evidence>
<dbReference type="Proteomes" id="UP001208131">
    <property type="component" value="Unassembled WGS sequence"/>
</dbReference>
<dbReference type="FunFam" id="3.40.50.300:FF:000013">
    <property type="entry name" value="PhoH family ATPase"/>
    <property type="match status" value="1"/>
</dbReference>
<dbReference type="SUPFAM" id="SSF52540">
    <property type="entry name" value="P-loop containing nucleoside triphosphate hydrolases"/>
    <property type="match status" value="1"/>
</dbReference>
<evidence type="ECO:0000256" key="2">
    <source>
        <dbReference type="ARBA" id="ARBA00010393"/>
    </source>
</evidence>
<keyword evidence="5" id="KW-0067">ATP-binding</keyword>
<dbReference type="InterPro" id="IPR027417">
    <property type="entry name" value="P-loop_NTPase"/>
</dbReference>
<evidence type="ECO:0000259" key="7">
    <source>
        <dbReference type="Pfam" id="PF02562"/>
    </source>
</evidence>
<dbReference type="RefSeq" id="WP_038671482.1">
    <property type="nucleotide sequence ID" value="NZ_JAOQJZ010000010.1"/>
</dbReference>
<evidence type="ECO:0000256" key="4">
    <source>
        <dbReference type="ARBA" id="ARBA00022741"/>
    </source>
</evidence>
<comment type="subcellular location">
    <subcellularLocation>
        <location evidence="1">Cytoplasm</location>
    </subcellularLocation>
</comment>
<evidence type="ECO:0000256" key="1">
    <source>
        <dbReference type="ARBA" id="ARBA00004496"/>
    </source>
</evidence>
<dbReference type="AlphaFoldDB" id="A0AAE3IKU1"/>
<keyword evidence="9" id="KW-1185">Reference proteome</keyword>
<dbReference type="Gene3D" id="3.40.50.300">
    <property type="entry name" value="P-loop containing nucleotide triphosphate hydrolases"/>
    <property type="match status" value="1"/>
</dbReference>